<dbReference type="InterPro" id="IPR035958">
    <property type="entry name" value="SecB-like_sf"/>
</dbReference>
<evidence type="ECO:0000256" key="6">
    <source>
        <dbReference type="HAMAP-Rule" id="MF_00821"/>
    </source>
</evidence>
<dbReference type="NCBIfam" id="NF004392">
    <property type="entry name" value="PRK05751.1-3"/>
    <property type="match status" value="1"/>
</dbReference>
<dbReference type="Gene3D" id="3.10.420.10">
    <property type="entry name" value="SecB-like"/>
    <property type="match status" value="1"/>
</dbReference>
<sequence length="166" mass="18531">MSQDTPAAGADRARPQAPLMISHQYTKDLSFEAPNTPQIFTQFTKQPEISINVDVKVEPVQENVFEVILHFEVDSRIGDTVAFLVELKYAAVVSVHVPEEHVRPMLLIEVPHLLFPYARNILSDTTRDAGFPPLMLQPLDFAAMYRNRFQAAQAQGPEDAPPVGHA</sequence>
<keyword evidence="8" id="KW-1185">Reference proteome</keyword>
<gene>
    <name evidence="6 7" type="primary">secB</name>
    <name evidence="7" type="ORF">ROR02_10030</name>
</gene>
<dbReference type="GO" id="GO:0051082">
    <property type="term" value="F:unfolded protein binding"/>
    <property type="evidence" value="ECO:0007669"/>
    <property type="project" value="InterPro"/>
</dbReference>
<name>A0A512H605_9PROT</name>
<keyword evidence="4 6" id="KW-0811">Translocation</keyword>
<dbReference type="OrthoDB" id="9795145at2"/>
<dbReference type="GO" id="GO:0015031">
    <property type="term" value="P:protein transport"/>
    <property type="evidence" value="ECO:0007669"/>
    <property type="project" value="UniProtKB-UniRule"/>
</dbReference>
<keyword evidence="5 6" id="KW-0143">Chaperone</keyword>
<dbReference type="Pfam" id="PF02556">
    <property type="entry name" value="SecB"/>
    <property type="match status" value="1"/>
</dbReference>
<dbReference type="PANTHER" id="PTHR36918:SF1">
    <property type="entry name" value="PROTEIN-EXPORT PROTEIN SECB"/>
    <property type="match status" value="1"/>
</dbReference>
<evidence type="ECO:0000256" key="2">
    <source>
        <dbReference type="ARBA" id="ARBA00022448"/>
    </source>
</evidence>
<dbReference type="HAMAP" id="MF_00821">
    <property type="entry name" value="SecB"/>
    <property type="match status" value="1"/>
</dbReference>
<evidence type="ECO:0000313" key="8">
    <source>
        <dbReference type="Proteomes" id="UP000321567"/>
    </source>
</evidence>
<keyword evidence="6" id="KW-0963">Cytoplasm</keyword>
<dbReference type="Proteomes" id="UP000321567">
    <property type="component" value="Unassembled WGS sequence"/>
</dbReference>
<evidence type="ECO:0000256" key="1">
    <source>
        <dbReference type="ARBA" id="ARBA00009990"/>
    </source>
</evidence>
<dbReference type="GO" id="GO:0051262">
    <property type="term" value="P:protein tetramerization"/>
    <property type="evidence" value="ECO:0007669"/>
    <property type="project" value="InterPro"/>
</dbReference>
<organism evidence="7 8">
    <name type="scientific">Pararhodospirillum oryzae</name>
    <dbReference type="NCBI Taxonomy" id="478448"/>
    <lineage>
        <taxon>Bacteria</taxon>
        <taxon>Pseudomonadati</taxon>
        <taxon>Pseudomonadota</taxon>
        <taxon>Alphaproteobacteria</taxon>
        <taxon>Rhodospirillales</taxon>
        <taxon>Rhodospirillaceae</taxon>
        <taxon>Pararhodospirillum</taxon>
    </lineage>
</organism>
<dbReference type="GO" id="GO:0006457">
    <property type="term" value="P:protein folding"/>
    <property type="evidence" value="ECO:0007669"/>
    <property type="project" value="UniProtKB-UniRule"/>
</dbReference>
<dbReference type="RefSeq" id="WP_147162919.1">
    <property type="nucleotide sequence ID" value="NZ_BJZO01000019.1"/>
</dbReference>
<accession>A0A512H605</accession>
<comment type="subunit">
    <text evidence="6">Homotetramer, a dimer of dimers. One homotetramer interacts with 1 SecA dimer.</text>
</comment>
<evidence type="ECO:0000313" key="7">
    <source>
        <dbReference type="EMBL" id="GEO80872.1"/>
    </source>
</evidence>
<protein>
    <recommendedName>
        <fullName evidence="6">Protein-export protein SecB</fullName>
    </recommendedName>
</protein>
<reference evidence="7 8" key="1">
    <citation type="submission" date="2019-07" db="EMBL/GenBank/DDBJ databases">
        <title>Whole genome shotgun sequence of Rhodospirillum oryzae NBRC 107573.</title>
        <authorList>
            <person name="Hosoyama A."/>
            <person name="Uohara A."/>
            <person name="Ohji S."/>
            <person name="Ichikawa N."/>
        </authorList>
    </citation>
    <scope>NUCLEOTIDE SEQUENCE [LARGE SCALE GENOMIC DNA]</scope>
    <source>
        <strain evidence="7 8">NBRC 107573</strain>
    </source>
</reference>
<comment type="caution">
    <text evidence="7">The sequence shown here is derived from an EMBL/GenBank/DDBJ whole genome shotgun (WGS) entry which is preliminary data.</text>
</comment>
<evidence type="ECO:0000256" key="4">
    <source>
        <dbReference type="ARBA" id="ARBA00023010"/>
    </source>
</evidence>
<comment type="similarity">
    <text evidence="1 6">Belongs to the SecB family.</text>
</comment>
<comment type="function">
    <text evidence="6">One of the proteins required for the normal export of preproteins out of the cell cytoplasm. It is a molecular chaperone that binds to a subset of precursor proteins, maintaining them in a translocation-competent state. It also specifically binds to its receptor SecA.</text>
</comment>
<dbReference type="InterPro" id="IPR003708">
    <property type="entry name" value="SecB"/>
</dbReference>
<dbReference type="PRINTS" id="PR01594">
    <property type="entry name" value="SECBCHAPRONE"/>
</dbReference>
<evidence type="ECO:0000256" key="5">
    <source>
        <dbReference type="ARBA" id="ARBA00023186"/>
    </source>
</evidence>
<dbReference type="EMBL" id="BJZO01000019">
    <property type="protein sequence ID" value="GEO80872.1"/>
    <property type="molecule type" value="Genomic_DNA"/>
</dbReference>
<dbReference type="AlphaFoldDB" id="A0A512H605"/>
<keyword evidence="3 6" id="KW-0653">Protein transport</keyword>
<proteinExistence type="inferred from homology"/>
<comment type="subcellular location">
    <subcellularLocation>
        <location evidence="6">Cytoplasm</location>
    </subcellularLocation>
</comment>
<dbReference type="SUPFAM" id="SSF54611">
    <property type="entry name" value="SecB-like"/>
    <property type="match status" value="1"/>
</dbReference>
<dbReference type="GO" id="GO:0005737">
    <property type="term" value="C:cytoplasm"/>
    <property type="evidence" value="ECO:0007669"/>
    <property type="project" value="UniProtKB-SubCell"/>
</dbReference>
<evidence type="ECO:0000256" key="3">
    <source>
        <dbReference type="ARBA" id="ARBA00022927"/>
    </source>
</evidence>
<dbReference type="NCBIfam" id="TIGR00809">
    <property type="entry name" value="secB"/>
    <property type="match status" value="1"/>
</dbReference>
<dbReference type="PANTHER" id="PTHR36918">
    <property type="match status" value="1"/>
</dbReference>
<keyword evidence="2 6" id="KW-0813">Transport</keyword>